<dbReference type="InterPro" id="IPR013512">
    <property type="entry name" value="DXP_reductoisomerase_N"/>
</dbReference>
<dbReference type="Pfam" id="PF02670">
    <property type="entry name" value="DXP_reductoisom"/>
    <property type="match status" value="1"/>
</dbReference>
<dbReference type="Proteomes" id="UP000249130">
    <property type="component" value="Unassembled WGS sequence"/>
</dbReference>
<dbReference type="GO" id="GO:0030604">
    <property type="term" value="F:1-deoxy-D-xylulose-5-phosphate reductoisomerase activity"/>
    <property type="evidence" value="ECO:0007669"/>
    <property type="project" value="InterPro"/>
</dbReference>
<dbReference type="GO" id="GO:0030145">
    <property type="term" value="F:manganese ion binding"/>
    <property type="evidence" value="ECO:0007669"/>
    <property type="project" value="TreeGrafter"/>
</dbReference>
<comment type="caution">
    <text evidence="2">The sequence shown here is derived from an EMBL/GenBank/DDBJ whole genome shotgun (WGS) entry which is preliminary data.</text>
</comment>
<keyword evidence="2" id="KW-0413">Isomerase</keyword>
<evidence type="ECO:0000259" key="1">
    <source>
        <dbReference type="Pfam" id="PF02670"/>
    </source>
</evidence>
<dbReference type="PANTHER" id="PTHR30525:SF0">
    <property type="entry name" value="1-DEOXY-D-XYLULOSE 5-PHOSPHATE REDUCTOISOMERASE, CHLOROPLASTIC"/>
    <property type="match status" value="1"/>
</dbReference>
<dbReference type="Gene3D" id="3.40.50.720">
    <property type="entry name" value="NAD(P)-binding Rossmann-like Domain"/>
    <property type="match status" value="1"/>
</dbReference>
<dbReference type="GO" id="GO:0016853">
    <property type="term" value="F:isomerase activity"/>
    <property type="evidence" value="ECO:0007669"/>
    <property type="project" value="UniProtKB-KW"/>
</dbReference>
<keyword evidence="3" id="KW-1185">Reference proteome</keyword>
<dbReference type="PANTHER" id="PTHR30525">
    <property type="entry name" value="1-DEOXY-D-XYLULOSE 5-PHOSPHATE REDUCTOISOMERASE"/>
    <property type="match status" value="1"/>
</dbReference>
<name>A0A327KS41_9BRAD</name>
<reference evidence="2 3" key="1">
    <citation type="submission" date="2017-07" db="EMBL/GenBank/DDBJ databases">
        <title>Draft Genome Sequences of Select Purple Nonsulfur Bacteria.</title>
        <authorList>
            <person name="Lasarre B."/>
            <person name="Mckinlay J.B."/>
        </authorList>
    </citation>
    <scope>NUCLEOTIDE SEQUENCE [LARGE SCALE GENOMIC DNA]</scope>
    <source>
        <strain evidence="2 3">DSM 5909</strain>
    </source>
</reference>
<dbReference type="GO" id="GO:0051484">
    <property type="term" value="P:isopentenyl diphosphate biosynthetic process, methylerythritol 4-phosphate pathway involved in terpenoid biosynthetic process"/>
    <property type="evidence" value="ECO:0007669"/>
    <property type="project" value="TreeGrafter"/>
</dbReference>
<protein>
    <submittedName>
        <fullName evidence="2">1-deoxy-D-xylulose-5-phosphate reductoisomerase</fullName>
    </submittedName>
</protein>
<proteinExistence type="predicted"/>
<organism evidence="2 3">
    <name type="scientific">Rhodoplanes roseus</name>
    <dbReference type="NCBI Taxonomy" id="29409"/>
    <lineage>
        <taxon>Bacteria</taxon>
        <taxon>Pseudomonadati</taxon>
        <taxon>Pseudomonadota</taxon>
        <taxon>Alphaproteobacteria</taxon>
        <taxon>Hyphomicrobiales</taxon>
        <taxon>Nitrobacteraceae</taxon>
        <taxon>Rhodoplanes</taxon>
    </lineage>
</organism>
<gene>
    <name evidence="2" type="ORF">CH341_24325</name>
</gene>
<dbReference type="InterPro" id="IPR003821">
    <property type="entry name" value="DXP_reductoisomerase"/>
</dbReference>
<evidence type="ECO:0000313" key="2">
    <source>
        <dbReference type="EMBL" id="RAI40185.1"/>
    </source>
</evidence>
<feature type="non-terminal residue" evidence="2">
    <location>
        <position position="93"/>
    </location>
</feature>
<sequence>MSAVPLNATPSSGPLERSVTLLGATGSIGTSTVDLIRRARDRYRVEAVTASTNGTALAALARDLGARFAAVADPAAYEDLKSGLSGSGIEAAA</sequence>
<dbReference type="AlphaFoldDB" id="A0A327KS41"/>
<dbReference type="GO" id="GO:0070402">
    <property type="term" value="F:NADPH binding"/>
    <property type="evidence" value="ECO:0007669"/>
    <property type="project" value="InterPro"/>
</dbReference>
<feature type="domain" description="1-deoxy-D-xylulose 5-phosphate reductoisomerase N-terminal" evidence="1">
    <location>
        <begin position="19"/>
        <end position="89"/>
    </location>
</feature>
<evidence type="ECO:0000313" key="3">
    <source>
        <dbReference type="Proteomes" id="UP000249130"/>
    </source>
</evidence>
<accession>A0A327KS41</accession>
<dbReference type="SUPFAM" id="SSF51735">
    <property type="entry name" value="NAD(P)-binding Rossmann-fold domains"/>
    <property type="match status" value="1"/>
</dbReference>
<dbReference type="EMBL" id="NPEX01000246">
    <property type="protein sequence ID" value="RAI40185.1"/>
    <property type="molecule type" value="Genomic_DNA"/>
</dbReference>
<dbReference type="InterPro" id="IPR036291">
    <property type="entry name" value="NAD(P)-bd_dom_sf"/>
</dbReference>